<sequence>MAATSDTEPLSATSSSASDTEQDATVNTHETDASAREPIKSNSHNINDTKEQEDEEDMVKVYLRLRPHEERESPEGPAQLVYSRADDDTLQVLDDMTVDTMAPEESQSFKNRETGGKYKFTRIFNKPTTQEELFEATTLPLIDTLLEDGKDGLLFAYGVTNAGKTYTVEGSESNPGIIPRTMQIIFDKLEAKRATLGSDPENYEARVEVSYLQIYNEQVHDLQAASKASYLGKERLKIKLRDEGVEVVGLKSTPIVCSKEGIEIVARGREARETHETECNLQSSRSHSVFVITVEQKGNAVKNLPANAAAAKPARLYIVDLAGSERGKRTNASRARQREASNINCSLMNLMRCLDTLRLNQKNKKLNKREKMVPFRESKLTLLFRDCFIGSNCGGVSMIVNASARPEDYDETAHALKYGALVKNVKVARQKVSRRKSGARYGSNGRKLTPAANASATPSGTSSYHGTRTPASALRSGYRAKPDTLIPEDYYDTDEEGFANMSIEDHPVVHALIHELADARLRCINMEAEIRQEVAQEMAQRLEEMEAVFRRRVDAAKQISDNKSDMLLKNLRKRMEEGGKNHLYSMEDIEALVTNINECEEEMERMRQLHSADTQILNREIDQLKDLLKSRGNGADEPESDPSSAAAVASAAAGARRKSVESRRKSFERLDRIVVDQLDSITRYKEELAEERALHEKTIKQLESATQLAKDAQVGEADAERQLVALRIEADQLREKLRVASLKSRTEASDSASNHHHQRHGSGMLKHITTSQMLPSQLRTSRSIRRPKALSVDDGNEVSTPSSKASTNSEKPALRSYLPSSMRTYDTPPDFDGGWSTSPAVRAASQQTHRNSTAATAVAAARSASNEPELPARSARVLSSAKDSAQRSGSSTAAKGGSSNVPPVPPLHNQENCTARYNATSGRDSPMGSGKSTGSATSGTGGKSFAALIAASKHRVEGAASASVDGSRGLVNRMVGRMRR</sequence>
<dbReference type="GO" id="GO:0008017">
    <property type="term" value="F:microtubule binding"/>
    <property type="evidence" value="ECO:0007669"/>
    <property type="project" value="InterPro"/>
</dbReference>
<comment type="subcellular location">
    <subcellularLocation>
        <location evidence="1">Cytoplasm</location>
        <location evidence="1">Cytoskeleton</location>
    </subcellularLocation>
</comment>
<feature type="region of interest" description="Disordered" evidence="10">
    <location>
        <begin position="1"/>
        <end position="86"/>
    </location>
</feature>
<dbReference type="InterPro" id="IPR047149">
    <property type="entry name" value="KIF11-like"/>
</dbReference>
<dbReference type="InterPro" id="IPR001752">
    <property type="entry name" value="Kinesin_motor_dom"/>
</dbReference>
<evidence type="ECO:0000313" key="13">
    <source>
        <dbReference type="Proteomes" id="UP000241890"/>
    </source>
</evidence>
<dbReference type="InterPro" id="IPR036961">
    <property type="entry name" value="Kinesin_motor_dom_sf"/>
</dbReference>
<dbReference type="Proteomes" id="UP000241890">
    <property type="component" value="Unassembled WGS sequence"/>
</dbReference>
<dbReference type="AlphaFoldDB" id="A0A2R5G6V6"/>
<dbReference type="GO" id="GO:0072686">
    <property type="term" value="C:mitotic spindle"/>
    <property type="evidence" value="ECO:0007669"/>
    <property type="project" value="TreeGrafter"/>
</dbReference>
<dbReference type="InterPro" id="IPR027417">
    <property type="entry name" value="P-loop_NTPase"/>
</dbReference>
<organism evidence="12 13">
    <name type="scientific">Hondaea fermentalgiana</name>
    <dbReference type="NCBI Taxonomy" id="2315210"/>
    <lineage>
        <taxon>Eukaryota</taxon>
        <taxon>Sar</taxon>
        <taxon>Stramenopiles</taxon>
        <taxon>Bigyra</taxon>
        <taxon>Labyrinthulomycetes</taxon>
        <taxon>Thraustochytrida</taxon>
        <taxon>Thraustochytriidae</taxon>
        <taxon>Hondaea</taxon>
    </lineage>
</organism>
<dbReference type="SMART" id="SM00129">
    <property type="entry name" value="KISc"/>
    <property type="match status" value="1"/>
</dbReference>
<dbReference type="PANTHER" id="PTHR47970:SF12">
    <property type="entry name" value="KINESIN FAMILY MEMBER 11"/>
    <property type="match status" value="1"/>
</dbReference>
<feature type="compositionally biased region" description="Polar residues" evidence="10">
    <location>
        <begin position="909"/>
        <end position="923"/>
    </location>
</feature>
<feature type="compositionally biased region" description="Polar residues" evidence="10">
    <location>
        <begin position="797"/>
        <end position="810"/>
    </location>
</feature>
<keyword evidence="3 9" id="KW-0493">Microtubule</keyword>
<evidence type="ECO:0000256" key="7">
    <source>
        <dbReference type="ARBA" id="ARBA00023212"/>
    </source>
</evidence>
<evidence type="ECO:0000256" key="8">
    <source>
        <dbReference type="PROSITE-ProRule" id="PRU00283"/>
    </source>
</evidence>
<accession>A0A2R5G6V6</accession>
<dbReference type="GO" id="GO:0008574">
    <property type="term" value="F:plus-end-directed microtubule motor activity"/>
    <property type="evidence" value="ECO:0007669"/>
    <property type="project" value="TreeGrafter"/>
</dbReference>
<evidence type="ECO:0000256" key="1">
    <source>
        <dbReference type="ARBA" id="ARBA00004245"/>
    </source>
</evidence>
<feature type="domain" description="Kinesin motor" evidence="11">
    <location>
        <begin position="58"/>
        <end position="425"/>
    </location>
</feature>
<evidence type="ECO:0000256" key="10">
    <source>
        <dbReference type="SAM" id="MobiDB-lite"/>
    </source>
</evidence>
<keyword evidence="6 8" id="KW-0505">Motor protein</keyword>
<dbReference type="EMBL" id="BEYU01000018">
    <property type="protein sequence ID" value="GBG26049.1"/>
    <property type="molecule type" value="Genomic_DNA"/>
</dbReference>
<dbReference type="PROSITE" id="PS00411">
    <property type="entry name" value="KINESIN_MOTOR_1"/>
    <property type="match status" value="1"/>
</dbReference>
<dbReference type="GO" id="GO:0005876">
    <property type="term" value="C:spindle microtubule"/>
    <property type="evidence" value="ECO:0007669"/>
    <property type="project" value="TreeGrafter"/>
</dbReference>
<dbReference type="InterPro" id="IPR019821">
    <property type="entry name" value="Kinesin_motor_CS"/>
</dbReference>
<gene>
    <name evidence="12" type="ORF">FCC1311_022692</name>
</gene>
<dbReference type="PROSITE" id="PS50067">
    <property type="entry name" value="KINESIN_MOTOR_2"/>
    <property type="match status" value="1"/>
</dbReference>
<evidence type="ECO:0000259" key="11">
    <source>
        <dbReference type="PROSITE" id="PS50067"/>
    </source>
</evidence>
<evidence type="ECO:0000256" key="4">
    <source>
        <dbReference type="ARBA" id="ARBA00022741"/>
    </source>
</evidence>
<comment type="caution">
    <text evidence="12">The sequence shown here is derived from an EMBL/GenBank/DDBJ whole genome shotgun (WGS) entry which is preliminary data.</text>
</comment>
<evidence type="ECO:0000256" key="2">
    <source>
        <dbReference type="ARBA" id="ARBA00022490"/>
    </source>
</evidence>
<feature type="binding site" evidence="8">
    <location>
        <begin position="158"/>
        <end position="165"/>
    </location>
    <ligand>
        <name>ATP</name>
        <dbReference type="ChEBI" id="CHEBI:30616"/>
    </ligand>
</feature>
<feature type="compositionally biased region" description="Low complexity" evidence="10">
    <location>
        <begin position="928"/>
        <end position="938"/>
    </location>
</feature>
<dbReference type="GO" id="GO:0090307">
    <property type="term" value="P:mitotic spindle assembly"/>
    <property type="evidence" value="ECO:0007669"/>
    <property type="project" value="TreeGrafter"/>
</dbReference>
<keyword evidence="2" id="KW-0963">Cytoplasm</keyword>
<evidence type="ECO:0000256" key="3">
    <source>
        <dbReference type="ARBA" id="ARBA00022701"/>
    </source>
</evidence>
<proteinExistence type="inferred from homology"/>
<evidence type="ECO:0000256" key="9">
    <source>
        <dbReference type="RuleBase" id="RU000394"/>
    </source>
</evidence>
<comment type="similarity">
    <text evidence="8 9">Belongs to the TRAFAC class myosin-kinesin ATPase superfamily. Kinesin family.</text>
</comment>
<dbReference type="GO" id="GO:0051231">
    <property type="term" value="P:spindle elongation"/>
    <property type="evidence" value="ECO:0007669"/>
    <property type="project" value="TreeGrafter"/>
</dbReference>
<keyword evidence="5 8" id="KW-0067">ATP-binding</keyword>
<dbReference type="GO" id="GO:0005524">
    <property type="term" value="F:ATP binding"/>
    <property type="evidence" value="ECO:0007669"/>
    <property type="project" value="UniProtKB-UniRule"/>
</dbReference>
<feature type="compositionally biased region" description="Polar residues" evidence="10">
    <location>
        <begin position="452"/>
        <end position="470"/>
    </location>
</feature>
<evidence type="ECO:0000256" key="5">
    <source>
        <dbReference type="ARBA" id="ARBA00022840"/>
    </source>
</evidence>
<feature type="compositionally biased region" description="Basic and acidic residues" evidence="10">
    <location>
        <begin position="29"/>
        <end position="39"/>
    </location>
</feature>
<dbReference type="SUPFAM" id="SSF52540">
    <property type="entry name" value="P-loop containing nucleoside triphosphate hydrolases"/>
    <property type="match status" value="1"/>
</dbReference>
<feature type="compositionally biased region" description="Low complexity" evidence="10">
    <location>
        <begin position="641"/>
        <end position="654"/>
    </location>
</feature>
<feature type="region of interest" description="Disordered" evidence="10">
    <location>
        <begin position="630"/>
        <end position="661"/>
    </location>
</feature>
<feature type="region of interest" description="Disordered" evidence="10">
    <location>
        <begin position="741"/>
        <end position="942"/>
    </location>
</feature>
<reference evidence="12 13" key="1">
    <citation type="submission" date="2017-12" db="EMBL/GenBank/DDBJ databases">
        <title>Sequencing, de novo assembly and annotation of complete genome of a new Thraustochytrid species, strain FCC1311.</title>
        <authorList>
            <person name="Sedici K."/>
            <person name="Godart F."/>
            <person name="Aiese Cigliano R."/>
            <person name="Sanseverino W."/>
            <person name="Barakat M."/>
            <person name="Ortet P."/>
            <person name="Marechal E."/>
            <person name="Cagnac O."/>
            <person name="Amato A."/>
        </authorList>
    </citation>
    <scope>NUCLEOTIDE SEQUENCE [LARGE SCALE GENOMIC DNA]</scope>
</reference>
<evidence type="ECO:0000313" key="12">
    <source>
        <dbReference type="EMBL" id="GBG26049.1"/>
    </source>
</evidence>
<feature type="compositionally biased region" description="Low complexity" evidence="10">
    <location>
        <begin position="888"/>
        <end position="899"/>
    </location>
</feature>
<dbReference type="Gene3D" id="3.40.850.10">
    <property type="entry name" value="Kinesin motor domain"/>
    <property type="match status" value="1"/>
</dbReference>
<dbReference type="PANTHER" id="PTHR47970">
    <property type="entry name" value="KINESIN-LIKE PROTEIN KIF11"/>
    <property type="match status" value="1"/>
</dbReference>
<keyword evidence="13" id="KW-1185">Reference proteome</keyword>
<feature type="compositionally biased region" description="Polar residues" evidence="10">
    <location>
        <begin position="1"/>
        <end position="28"/>
    </location>
</feature>
<feature type="compositionally biased region" description="Polar residues" evidence="10">
    <location>
        <begin position="768"/>
        <end position="781"/>
    </location>
</feature>
<feature type="compositionally biased region" description="Polar residues" evidence="10">
    <location>
        <begin position="835"/>
        <end position="849"/>
    </location>
</feature>
<feature type="compositionally biased region" description="Low complexity" evidence="10">
    <location>
        <begin position="850"/>
        <end position="866"/>
    </location>
</feature>
<keyword evidence="7" id="KW-0206">Cytoskeleton</keyword>
<dbReference type="OrthoDB" id="123929at2759"/>
<dbReference type="GO" id="GO:0007018">
    <property type="term" value="P:microtubule-based movement"/>
    <property type="evidence" value="ECO:0007669"/>
    <property type="project" value="InterPro"/>
</dbReference>
<keyword evidence="4 8" id="KW-0547">Nucleotide-binding</keyword>
<dbReference type="InParanoid" id="A0A2R5G6V6"/>
<evidence type="ECO:0000256" key="6">
    <source>
        <dbReference type="ARBA" id="ARBA00023175"/>
    </source>
</evidence>
<dbReference type="PRINTS" id="PR00380">
    <property type="entry name" value="KINESINHEAVY"/>
</dbReference>
<dbReference type="Pfam" id="PF00225">
    <property type="entry name" value="Kinesin"/>
    <property type="match status" value="1"/>
</dbReference>
<feature type="region of interest" description="Disordered" evidence="10">
    <location>
        <begin position="431"/>
        <end position="478"/>
    </location>
</feature>
<protein>
    <recommendedName>
        <fullName evidence="9">Kinesin-like protein</fullName>
    </recommendedName>
</protein>
<name>A0A2R5G6V6_9STRA</name>